<reference evidence="3" key="2">
    <citation type="submission" date="2015-01" db="EMBL/GenBank/DDBJ databases">
        <title>Evolutionary Origins and Diversification of the Mycorrhizal Mutualists.</title>
        <authorList>
            <consortium name="DOE Joint Genome Institute"/>
            <consortium name="Mycorrhizal Genomics Consortium"/>
            <person name="Kohler A."/>
            <person name="Kuo A."/>
            <person name="Nagy L.G."/>
            <person name="Floudas D."/>
            <person name="Copeland A."/>
            <person name="Barry K.W."/>
            <person name="Cichocki N."/>
            <person name="Veneault-Fourrey C."/>
            <person name="LaButti K."/>
            <person name="Lindquist E.A."/>
            <person name="Lipzen A."/>
            <person name="Lundell T."/>
            <person name="Morin E."/>
            <person name="Murat C."/>
            <person name="Riley R."/>
            <person name="Ohm R."/>
            <person name="Sun H."/>
            <person name="Tunlid A."/>
            <person name="Henrissat B."/>
            <person name="Grigoriev I.V."/>
            <person name="Hibbett D.S."/>
            <person name="Martin F."/>
        </authorList>
    </citation>
    <scope>NUCLEOTIDE SEQUENCE [LARGE SCALE GENOMIC DNA]</scope>
    <source>
        <strain evidence="3">UH-Slu-Lm8-n1</strain>
    </source>
</reference>
<name>A0A0C9ZRE7_9AGAM</name>
<dbReference type="HOGENOM" id="CLU_471423_0_0_1"/>
<feature type="compositionally biased region" description="Polar residues" evidence="1">
    <location>
        <begin position="527"/>
        <end position="537"/>
    </location>
</feature>
<reference evidence="2 3" key="1">
    <citation type="submission" date="2014-04" db="EMBL/GenBank/DDBJ databases">
        <authorList>
            <consortium name="DOE Joint Genome Institute"/>
            <person name="Kuo A."/>
            <person name="Ruytinx J."/>
            <person name="Rineau F."/>
            <person name="Colpaert J."/>
            <person name="Kohler A."/>
            <person name="Nagy L.G."/>
            <person name="Floudas D."/>
            <person name="Copeland A."/>
            <person name="Barry K.W."/>
            <person name="Cichocki N."/>
            <person name="Veneault-Fourrey C."/>
            <person name="LaButti K."/>
            <person name="Lindquist E.A."/>
            <person name="Lipzen A."/>
            <person name="Lundell T."/>
            <person name="Morin E."/>
            <person name="Murat C."/>
            <person name="Sun H."/>
            <person name="Tunlid A."/>
            <person name="Henrissat B."/>
            <person name="Grigoriev I.V."/>
            <person name="Hibbett D.S."/>
            <person name="Martin F."/>
            <person name="Nordberg H.P."/>
            <person name="Cantor M.N."/>
            <person name="Hua S.X."/>
        </authorList>
    </citation>
    <scope>NUCLEOTIDE SEQUENCE [LARGE SCALE GENOMIC DNA]</scope>
    <source>
        <strain evidence="2 3">UH-Slu-Lm8-n1</strain>
    </source>
</reference>
<protein>
    <submittedName>
        <fullName evidence="2">Uncharacterized protein</fullName>
    </submittedName>
</protein>
<keyword evidence="3" id="KW-1185">Reference proteome</keyword>
<sequence length="579" mass="64308">SKVLLDPFSRHRFLSYPSQGARDVIASFKTILFLTLLHRNFPMRPLILTLIPIIFLVLGGHFTCSRSLSADCHQALRLPSETCLKRTEQFRFTPHNGQDPSYGSPKTNSASTLACVSVLAPQPEPMVTLLTQVSIYSVPKASAQIRDGSMTTSSFEYLKSPLQLTIPRESSGIRRSQVGGYIEMEVEFGLADTSSRMAHSRNSTRIVASLLRIFPEHLQDLPKIADFHVTWQTSTRRQKTSMFLGKDLKTNLSLTLTLTSASCGTWSATGFIFRKKRNISTFWQYKSGKNATLTFFWMYNNCTASCYTRHSLFRKVAHILRPWRLCYVSPSISLFSHDAQSKVLRQTFCGGQRCCSPLSWVVQFPNHSLCMTQPHIPTPVRALELLSSLAVDGEPGAYSKAGKHSTVKRTLVGQKRLDSSYLLCTLSEWEDRREISESMGITKALSKDGETAAAGTKPSIQFSNESLILSTIPQRLTHSIQPISEASTTQRMSPQEESTGAQNPSFPSFPSHSNSEHSSSTPSSSPRIPQTTAQTKSLHPAPKVLLATVPMRLAMIVINPAQTLQTHSSSFNRNSNTIV</sequence>
<evidence type="ECO:0000313" key="2">
    <source>
        <dbReference type="EMBL" id="KIK31891.1"/>
    </source>
</evidence>
<proteinExistence type="predicted"/>
<feature type="region of interest" description="Disordered" evidence="1">
    <location>
        <begin position="485"/>
        <end position="539"/>
    </location>
</feature>
<gene>
    <name evidence="2" type="ORF">CY34DRAFT_762361</name>
</gene>
<feature type="compositionally biased region" description="Low complexity" evidence="1">
    <location>
        <begin position="503"/>
        <end position="526"/>
    </location>
</feature>
<evidence type="ECO:0000313" key="3">
    <source>
        <dbReference type="Proteomes" id="UP000054485"/>
    </source>
</evidence>
<dbReference type="Proteomes" id="UP000054485">
    <property type="component" value="Unassembled WGS sequence"/>
</dbReference>
<feature type="non-terminal residue" evidence="2">
    <location>
        <position position="1"/>
    </location>
</feature>
<feature type="compositionally biased region" description="Polar residues" evidence="1">
    <location>
        <begin position="485"/>
        <end position="502"/>
    </location>
</feature>
<organism evidence="2 3">
    <name type="scientific">Suillus luteus UH-Slu-Lm8-n1</name>
    <dbReference type="NCBI Taxonomy" id="930992"/>
    <lineage>
        <taxon>Eukaryota</taxon>
        <taxon>Fungi</taxon>
        <taxon>Dikarya</taxon>
        <taxon>Basidiomycota</taxon>
        <taxon>Agaricomycotina</taxon>
        <taxon>Agaricomycetes</taxon>
        <taxon>Agaricomycetidae</taxon>
        <taxon>Boletales</taxon>
        <taxon>Suillineae</taxon>
        <taxon>Suillaceae</taxon>
        <taxon>Suillus</taxon>
    </lineage>
</organism>
<accession>A0A0C9ZRE7</accession>
<feature type="non-terminal residue" evidence="2">
    <location>
        <position position="579"/>
    </location>
</feature>
<dbReference type="InParanoid" id="A0A0C9ZRE7"/>
<dbReference type="EMBL" id="KN836556">
    <property type="protein sequence ID" value="KIK31891.1"/>
    <property type="molecule type" value="Genomic_DNA"/>
</dbReference>
<evidence type="ECO:0000256" key="1">
    <source>
        <dbReference type="SAM" id="MobiDB-lite"/>
    </source>
</evidence>
<dbReference type="AlphaFoldDB" id="A0A0C9ZRE7"/>